<evidence type="ECO:0000256" key="5">
    <source>
        <dbReference type="ARBA" id="ARBA00023014"/>
    </source>
</evidence>
<evidence type="ECO:0000256" key="1">
    <source>
        <dbReference type="ARBA" id="ARBA00022723"/>
    </source>
</evidence>
<dbReference type="RefSeq" id="WP_015273401.1">
    <property type="nucleotide sequence ID" value="NC_019907.1"/>
</dbReference>
<dbReference type="GO" id="GO:0016887">
    <property type="term" value="F:ATP hydrolysis activity"/>
    <property type="evidence" value="ECO:0007669"/>
    <property type="project" value="UniProtKB-UniRule"/>
</dbReference>
<dbReference type="PANTHER" id="PTHR42961:SF2">
    <property type="entry name" value="IRON-SULFUR PROTEIN NUBPL"/>
    <property type="match status" value="1"/>
</dbReference>
<dbReference type="GO" id="GO:0140663">
    <property type="term" value="F:ATP-dependent FeS chaperone activity"/>
    <property type="evidence" value="ECO:0007669"/>
    <property type="project" value="InterPro"/>
</dbReference>
<gene>
    <name evidence="8" type="ordered locus">B488_09840</name>
</gene>
<dbReference type="Pfam" id="PF01883">
    <property type="entry name" value="FeS_assembly_P"/>
    <property type="match status" value="1"/>
</dbReference>
<evidence type="ECO:0000313" key="8">
    <source>
        <dbReference type="EMBL" id="AGA64976.1"/>
    </source>
</evidence>
<dbReference type="Gene3D" id="3.40.50.300">
    <property type="entry name" value="P-loop containing nucleotide triphosphate hydrolases"/>
    <property type="match status" value="1"/>
</dbReference>
<dbReference type="STRING" id="1215343.B488_09840"/>
<dbReference type="GO" id="GO:0005524">
    <property type="term" value="F:ATP binding"/>
    <property type="evidence" value="ECO:0007669"/>
    <property type="project" value="UniProtKB-UniRule"/>
</dbReference>
<proteinExistence type="inferred from homology"/>
<keyword evidence="1 6" id="KW-0479">Metal-binding</keyword>
<keyword evidence="3 6" id="KW-0067">ATP-binding</keyword>
<comment type="similarity">
    <text evidence="6">Belongs to the Mrp/NBP35 ATP-binding proteins family.</text>
</comment>
<evidence type="ECO:0000256" key="4">
    <source>
        <dbReference type="ARBA" id="ARBA00023004"/>
    </source>
</evidence>
<dbReference type="SUPFAM" id="SSF52540">
    <property type="entry name" value="P-loop containing nucleoside triphosphate hydrolases"/>
    <property type="match status" value="1"/>
</dbReference>
<evidence type="ECO:0000259" key="7">
    <source>
        <dbReference type="Pfam" id="PF01883"/>
    </source>
</evidence>
<dbReference type="AlphaFoldDB" id="L0EX79"/>
<dbReference type="Gene3D" id="3.30.300.130">
    <property type="entry name" value="Fe-S cluster assembly (FSCA)"/>
    <property type="match status" value="1"/>
</dbReference>
<keyword evidence="9" id="KW-1185">Reference proteome</keyword>
<dbReference type="Pfam" id="PF10609">
    <property type="entry name" value="ParA"/>
    <property type="match status" value="1"/>
</dbReference>
<evidence type="ECO:0000256" key="2">
    <source>
        <dbReference type="ARBA" id="ARBA00022741"/>
    </source>
</evidence>
<keyword evidence="5 6" id="KW-0411">Iron-sulfur</keyword>
<accession>L0EX79</accession>
<evidence type="ECO:0000256" key="6">
    <source>
        <dbReference type="HAMAP-Rule" id="MF_02040"/>
    </source>
</evidence>
<dbReference type="eggNOG" id="COG0489">
    <property type="taxonomic scope" value="Bacteria"/>
</dbReference>
<keyword evidence="4 6" id="KW-0408">Iron</keyword>
<protein>
    <recommendedName>
        <fullName evidence="6">Iron-sulfur cluster carrier protein</fullName>
    </recommendedName>
</protein>
<dbReference type="SUPFAM" id="SSF117916">
    <property type="entry name" value="Fe-S cluster assembly (FSCA) domain-like"/>
    <property type="match status" value="1"/>
</dbReference>
<reference evidence="8 9" key="1">
    <citation type="journal article" date="2012" name="Stand. Genomic Sci.">
        <title>Complete genome sequence of Liberibacter crescens BT-1.</title>
        <authorList>
            <person name="Leonard M.T."/>
            <person name="Fagen J.R."/>
            <person name="Davis-Richardson A.G."/>
            <person name="Davis M.J."/>
            <person name="Triplett E.W."/>
        </authorList>
    </citation>
    <scope>NUCLEOTIDE SEQUENCE [LARGE SCALE GENOMIC DNA]</scope>
    <source>
        <strain evidence="8 9">BT-1</strain>
    </source>
</reference>
<dbReference type="InterPro" id="IPR033756">
    <property type="entry name" value="YlxH/NBP35"/>
</dbReference>
<feature type="binding site" evidence="6">
    <location>
        <begin position="108"/>
        <end position="115"/>
    </location>
    <ligand>
        <name>ATP</name>
        <dbReference type="ChEBI" id="CHEBI:30616"/>
    </ligand>
</feature>
<dbReference type="PATRIC" id="fig|1215343.11.peg.1012"/>
<dbReference type="InterPro" id="IPR027417">
    <property type="entry name" value="P-loop_NTPase"/>
</dbReference>
<dbReference type="HAMAP" id="MF_02040">
    <property type="entry name" value="Mrp_NBP35"/>
    <property type="match status" value="1"/>
</dbReference>
<dbReference type="InterPro" id="IPR019591">
    <property type="entry name" value="Mrp/NBP35_ATP-bd"/>
</dbReference>
<comment type="subunit">
    <text evidence="6">Homodimer.</text>
</comment>
<name>L0EX79_LIBCB</name>
<dbReference type="EMBL" id="CP003789">
    <property type="protein sequence ID" value="AGA64976.1"/>
    <property type="molecule type" value="Genomic_DNA"/>
</dbReference>
<evidence type="ECO:0000256" key="3">
    <source>
        <dbReference type="ARBA" id="ARBA00022840"/>
    </source>
</evidence>
<feature type="domain" description="MIP18 family-like" evidence="7">
    <location>
        <begin position="6"/>
        <end position="77"/>
    </location>
</feature>
<dbReference type="HOGENOM" id="CLU_024839_0_0_5"/>
<dbReference type="PANTHER" id="PTHR42961">
    <property type="entry name" value="IRON-SULFUR PROTEIN NUBPL"/>
    <property type="match status" value="1"/>
</dbReference>
<dbReference type="GO" id="GO:0016226">
    <property type="term" value="P:iron-sulfur cluster assembly"/>
    <property type="evidence" value="ECO:0007669"/>
    <property type="project" value="InterPro"/>
</dbReference>
<dbReference type="CDD" id="cd02037">
    <property type="entry name" value="Mrp_NBP35"/>
    <property type="match status" value="1"/>
</dbReference>
<dbReference type="InterPro" id="IPR044304">
    <property type="entry name" value="NUBPL-like"/>
</dbReference>
<dbReference type="InterPro" id="IPR034904">
    <property type="entry name" value="FSCA_dom_sf"/>
</dbReference>
<organism evidence="8 9">
    <name type="scientific">Liberibacter crescens (strain BT-1)</name>
    <dbReference type="NCBI Taxonomy" id="1215343"/>
    <lineage>
        <taxon>Bacteria</taxon>
        <taxon>Pseudomonadati</taxon>
        <taxon>Pseudomonadota</taxon>
        <taxon>Alphaproteobacteria</taxon>
        <taxon>Hyphomicrobiales</taxon>
        <taxon>Rhizobiaceae</taxon>
        <taxon>Liberibacter</taxon>
    </lineage>
</organism>
<dbReference type="InterPro" id="IPR002744">
    <property type="entry name" value="MIP18-like"/>
</dbReference>
<comment type="function">
    <text evidence="6">Binds and transfers iron-sulfur (Fe-S) clusters to target apoproteins. Can hydrolyze ATP.</text>
</comment>
<dbReference type="FunFam" id="3.40.50.300:FF:001278">
    <property type="entry name" value="Iron-sulfur cluster carrier protein"/>
    <property type="match status" value="1"/>
</dbReference>
<sequence>MNDIKEEKILQVLETLYIPESQKNIVDMNLVSEIFIVQKKVYFSITVPMHLAKNLEPLRLKAQELVIALPEVKDAIVTLTSDQKINKKTVYNPKPLPGVCSVIAVASGKGGVGKSTTAVNLALALQNLDLKVAILDADIYGPSLPRLLNIQGKPEILEGEILKPMENYNIKVMSIGFLVDEEAALIWRGPMVQSALIKMLKKVNWGQLDILIVDMPPGTGDAQLTIVQQISLSGVVIVSTPQDLALIDARRAVTMFNKVQVPVLGIVENMSYFIADDTGLYYDIYGRGGASDEAKRLGVEFLGALPFDIDIRISSDIGMPIFLYKPEKDIVITYQQIASQIWEKISSGISNKI</sequence>
<keyword evidence="2 6" id="KW-0547">Nucleotide-binding</keyword>
<keyword evidence="6" id="KW-0378">Hydrolase</keyword>
<evidence type="ECO:0000313" key="9">
    <source>
        <dbReference type="Proteomes" id="UP000010799"/>
    </source>
</evidence>
<dbReference type="Proteomes" id="UP000010799">
    <property type="component" value="Chromosome"/>
</dbReference>
<dbReference type="GO" id="GO:0051539">
    <property type="term" value="F:4 iron, 4 sulfur cluster binding"/>
    <property type="evidence" value="ECO:0007669"/>
    <property type="project" value="TreeGrafter"/>
</dbReference>
<dbReference type="KEGG" id="lcc:B488_09840"/>
<dbReference type="GO" id="GO:0046872">
    <property type="term" value="F:metal ion binding"/>
    <property type="evidence" value="ECO:0007669"/>
    <property type="project" value="UniProtKB-KW"/>
</dbReference>